<dbReference type="InterPro" id="IPR046346">
    <property type="entry name" value="Aminoacid_DH-like_N_sf"/>
</dbReference>
<proteinExistence type="predicted"/>
<dbReference type="SUPFAM" id="SSF53223">
    <property type="entry name" value="Aminoacid dehydrogenase-like, N-terminal domain"/>
    <property type="match status" value="1"/>
</dbReference>
<dbReference type="Proteomes" id="UP000037510">
    <property type="component" value="Unassembled WGS sequence"/>
</dbReference>
<dbReference type="Gene3D" id="1.20.1370.30">
    <property type="match status" value="1"/>
</dbReference>
<keyword evidence="3" id="KW-1185">Reference proteome</keyword>
<comment type="caution">
    <text evidence="2">The sequence shown here is derived from an EMBL/GenBank/DDBJ whole genome shotgun (WGS) entry which is preliminary data.</text>
</comment>
<reference evidence="2 3" key="1">
    <citation type="journal article" date="2015" name="Genome Biol. Evol.">
        <title>The genome of winter moth (Operophtera brumata) provides a genomic perspective on sexual dimorphism and phenology.</title>
        <authorList>
            <person name="Derks M.F."/>
            <person name="Smit S."/>
            <person name="Salis L."/>
            <person name="Schijlen E."/>
            <person name="Bossers A."/>
            <person name="Mateman C."/>
            <person name="Pijl A.S."/>
            <person name="de Ridder D."/>
            <person name="Groenen M.A."/>
            <person name="Visser M.E."/>
            <person name="Megens H.J."/>
        </authorList>
    </citation>
    <scope>NUCLEOTIDE SEQUENCE [LARGE SCALE GENOMIC DNA]</scope>
    <source>
        <strain evidence="2">WM2013NL</strain>
        <tissue evidence="2">Head and thorax</tissue>
    </source>
</reference>
<evidence type="ECO:0000313" key="3">
    <source>
        <dbReference type="Proteomes" id="UP000037510"/>
    </source>
</evidence>
<organism evidence="2 3">
    <name type="scientific">Operophtera brumata</name>
    <name type="common">Winter moth</name>
    <name type="synonym">Phalaena brumata</name>
    <dbReference type="NCBI Taxonomy" id="104452"/>
    <lineage>
        <taxon>Eukaryota</taxon>
        <taxon>Metazoa</taxon>
        <taxon>Ecdysozoa</taxon>
        <taxon>Arthropoda</taxon>
        <taxon>Hexapoda</taxon>
        <taxon>Insecta</taxon>
        <taxon>Pterygota</taxon>
        <taxon>Neoptera</taxon>
        <taxon>Endopterygota</taxon>
        <taxon>Lepidoptera</taxon>
        <taxon>Glossata</taxon>
        <taxon>Ditrysia</taxon>
        <taxon>Geometroidea</taxon>
        <taxon>Geometridae</taxon>
        <taxon>Larentiinae</taxon>
        <taxon>Operophtera</taxon>
    </lineage>
</organism>
<sequence>MSFTIEERQTLGIHGLLPAKVKSQDEQVQHCKLSIERYENPLNKYIYLMGLLILSVSNEVDREGERTPSSTVPGYEAKP</sequence>
<evidence type="ECO:0000313" key="2">
    <source>
        <dbReference type="EMBL" id="KOB67806.1"/>
    </source>
</evidence>
<dbReference type="STRING" id="104452.A0A0L7KXN4"/>
<dbReference type="EMBL" id="JTDY01004751">
    <property type="protein sequence ID" value="KOB67806.1"/>
    <property type="molecule type" value="Genomic_DNA"/>
</dbReference>
<evidence type="ECO:0000256" key="1">
    <source>
        <dbReference type="SAM" id="MobiDB-lite"/>
    </source>
</evidence>
<name>A0A0L7KXN4_OPEBR</name>
<protein>
    <submittedName>
        <fullName evidence="2">Malic enzyme</fullName>
    </submittedName>
</protein>
<gene>
    <name evidence="2" type="ORF">OBRU01_19217</name>
</gene>
<accession>A0A0L7KXN4</accession>
<dbReference type="AlphaFoldDB" id="A0A0L7KXN4"/>
<feature type="region of interest" description="Disordered" evidence="1">
    <location>
        <begin position="60"/>
        <end position="79"/>
    </location>
</feature>